<feature type="transmembrane region" description="Helical" evidence="8">
    <location>
        <begin position="120"/>
        <end position="139"/>
    </location>
</feature>
<comment type="subcellular location">
    <subcellularLocation>
        <location evidence="1 8">Cell membrane</location>
        <topology evidence="1 8">Multi-pass membrane protein</topology>
    </subcellularLocation>
</comment>
<accession>A0A8C4Q036</accession>
<evidence type="ECO:0000256" key="8">
    <source>
        <dbReference type="RuleBase" id="RU362056"/>
    </source>
</evidence>
<comment type="similarity">
    <text evidence="2 8">Belongs to the organo anion transporter (TC 2.A.60) family.</text>
</comment>
<evidence type="ECO:0000313" key="11">
    <source>
        <dbReference type="Ensembl" id="ENSEBUP00000007955.1"/>
    </source>
</evidence>
<keyword evidence="8" id="KW-0813">Transport</keyword>
<reference evidence="11" key="2">
    <citation type="submission" date="2025-09" db="UniProtKB">
        <authorList>
            <consortium name="Ensembl"/>
        </authorList>
    </citation>
    <scope>IDENTIFICATION</scope>
</reference>
<dbReference type="InterPro" id="IPR020846">
    <property type="entry name" value="MFS_dom"/>
</dbReference>
<dbReference type="AlphaFoldDB" id="A0A8C4Q036"/>
<evidence type="ECO:0000313" key="12">
    <source>
        <dbReference type="Proteomes" id="UP000694388"/>
    </source>
</evidence>
<dbReference type="Pfam" id="PF03137">
    <property type="entry name" value="OATP"/>
    <property type="match status" value="1"/>
</dbReference>
<feature type="domain" description="Kazal-like" evidence="10">
    <location>
        <begin position="526"/>
        <end position="580"/>
    </location>
</feature>
<dbReference type="SUPFAM" id="SSF103473">
    <property type="entry name" value="MFS general substrate transporter"/>
    <property type="match status" value="1"/>
</dbReference>
<keyword evidence="5 8" id="KW-1133">Transmembrane helix</keyword>
<evidence type="ECO:0000256" key="5">
    <source>
        <dbReference type="ARBA" id="ARBA00022989"/>
    </source>
</evidence>
<dbReference type="Gene3D" id="1.20.1250.20">
    <property type="entry name" value="MFS general substrate transporter like domains"/>
    <property type="match status" value="1"/>
</dbReference>
<feature type="transmembrane region" description="Helical" evidence="8">
    <location>
        <begin position="476"/>
        <end position="496"/>
    </location>
</feature>
<keyword evidence="4 8" id="KW-0812">Transmembrane</keyword>
<evidence type="ECO:0000256" key="4">
    <source>
        <dbReference type="ARBA" id="ARBA00022692"/>
    </source>
</evidence>
<feature type="transmembrane region" description="Helical" evidence="8">
    <location>
        <begin position="446"/>
        <end position="464"/>
    </location>
</feature>
<dbReference type="GO" id="GO:0015347">
    <property type="term" value="F:sodium-independent organic anion transmembrane transporter activity"/>
    <property type="evidence" value="ECO:0007669"/>
    <property type="project" value="TreeGrafter"/>
</dbReference>
<dbReference type="Proteomes" id="UP000694388">
    <property type="component" value="Unplaced"/>
</dbReference>
<proteinExistence type="inferred from homology"/>
<dbReference type="NCBIfam" id="TIGR00805">
    <property type="entry name" value="oat"/>
    <property type="match status" value="1"/>
</dbReference>
<feature type="domain" description="Major facilitator superfamily (MFS) profile" evidence="9">
    <location>
        <begin position="120"/>
        <end position="710"/>
    </location>
</feature>
<keyword evidence="6 8" id="KW-0472">Membrane</keyword>
<dbReference type="PROSITE" id="PS50850">
    <property type="entry name" value="MFS"/>
    <property type="match status" value="1"/>
</dbReference>
<keyword evidence="7" id="KW-1015">Disulfide bond</keyword>
<dbReference type="GeneTree" id="ENSGT01150000286985"/>
<dbReference type="InterPro" id="IPR004156">
    <property type="entry name" value="OATP"/>
</dbReference>
<dbReference type="PANTHER" id="PTHR11388">
    <property type="entry name" value="ORGANIC ANION TRANSPORTER"/>
    <property type="match status" value="1"/>
</dbReference>
<dbReference type="InterPro" id="IPR036058">
    <property type="entry name" value="Kazal_dom_sf"/>
</dbReference>
<dbReference type="SUPFAM" id="SSF100895">
    <property type="entry name" value="Kazal-type serine protease inhibitors"/>
    <property type="match status" value="1"/>
</dbReference>
<reference evidence="11" key="1">
    <citation type="submission" date="2025-08" db="UniProtKB">
        <authorList>
            <consortium name="Ensembl"/>
        </authorList>
    </citation>
    <scope>IDENTIFICATION</scope>
</reference>
<dbReference type="Ensembl" id="ENSEBUT00000008446.1">
    <property type="protein sequence ID" value="ENSEBUP00000007955.1"/>
    <property type="gene ID" value="ENSEBUG00000005183.1"/>
</dbReference>
<organism evidence="11 12">
    <name type="scientific">Eptatretus burgeri</name>
    <name type="common">Inshore hagfish</name>
    <dbReference type="NCBI Taxonomy" id="7764"/>
    <lineage>
        <taxon>Eukaryota</taxon>
        <taxon>Metazoa</taxon>
        <taxon>Chordata</taxon>
        <taxon>Craniata</taxon>
        <taxon>Vertebrata</taxon>
        <taxon>Cyclostomata</taxon>
        <taxon>Myxini</taxon>
        <taxon>Myxiniformes</taxon>
        <taxon>Myxinidae</taxon>
        <taxon>Eptatretinae</taxon>
        <taxon>Eptatretus</taxon>
    </lineage>
</organism>
<dbReference type="InterPro" id="IPR036259">
    <property type="entry name" value="MFS_trans_sf"/>
</dbReference>
<feature type="transmembrane region" description="Helical" evidence="8">
    <location>
        <begin position="253"/>
        <end position="277"/>
    </location>
</feature>
<protein>
    <recommendedName>
        <fullName evidence="8">Solute carrier organic anion transporter family member</fullName>
    </recommendedName>
</protein>
<name>A0A8C4Q036_EPTBU</name>
<dbReference type="GO" id="GO:0043252">
    <property type="term" value="P:sodium-independent organic anion transport"/>
    <property type="evidence" value="ECO:0007669"/>
    <property type="project" value="TreeGrafter"/>
</dbReference>
<dbReference type="PROSITE" id="PS51465">
    <property type="entry name" value="KAZAL_2"/>
    <property type="match status" value="1"/>
</dbReference>
<evidence type="ECO:0000259" key="10">
    <source>
        <dbReference type="PROSITE" id="PS51465"/>
    </source>
</evidence>
<dbReference type="GO" id="GO:0006811">
    <property type="term" value="P:monoatomic ion transport"/>
    <property type="evidence" value="ECO:0007669"/>
    <property type="project" value="UniProtKB-KW"/>
</dbReference>
<dbReference type="InterPro" id="IPR002350">
    <property type="entry name" value="Kazal_dom"/>
</dbReference>
<feature type="transmembrane region" description="Helical" evidence="8">
    <location>
        <begin position="187"/>
        <end position="208"/>
    </location>
</feature>
<evidence type="ECO:0000256" key="3">
    <source>
        <dbReference type="ARBA" id="ARBA00022475"/>
    </source>
</evidence>
<comment type="caution">
    <text evidence="8">Lacks conserved residue(s) required for the propagation of feature annotation.</text>
</comment>
<evidence type="ECO:0000259" key="9">
    <source>
        <dbReference type="PROSITE" id="PS50850"/>
    </source>
</evidence>
<dbReference type="GO" id="GO:0016323">
    <property type="term" value="C:basolateral plasma membrane"/>
    <property type="evidence" value="ECO:0007669"/>
    <property type="project" value="TreeGrafter"/>
</dbReference>
<evidence type="ECO:0000256" key="7">
    <source>
        <dbReference type="ARBA" id="ARBA00023157"/>
    </source>
</evidence>
<dbReference type="Gene3D" id="3.30.60.30">
    <property type="match status" value="1"/>
</dbReference>
<feature type="transmembrane region" description="Helical" evidence="8">
    <location>
        <begin position="333"/>
        <end position="356"/>
    </location>
</feature>
<sequence length="758" mass="82099">MPLSDFHSRDELVMDSLGITSLCNGGSPPDKLSNGCFIDDPLAKSCSLVGNLLPVDKVGKGHVEPSGTMQMELISASTACSSQLDNDSVMRYVPNEGESRCGWGTFTPGFLQMFNTPRGALFFLCGASLLQGMVVNGLVNTVITSIERRFDMHSYQSGLIASTYDIASCSFLALVSYFGGTGHKPRWLGTGVAFMALGSFTFALPHFISPLYKPSGVSEQATCAVTLSNVNNSFAHGTGACQGPSSDLARYRYIFMLGQFLHGAGATPLYTLGVTYLDENVKTTCSSVYIGTFYTAAILGPAVGYFLGGISLMHFTNPRFKVLLNPESTQWVGAWWVGFLVAGAAAGLISIPIAGFPRHLPGSERYMAMQASRSFQSPRRTKESPKFSTAIRDLPRSAATLLQNRTFVSLCLAGATEATLISSISTFGPKFLESQFNLSASRAATIFGYLVLPAGGGGTFLGGFVVNRFKLSCQDIIRFCTCFAFVCLFCILVFLMQCPNAPFAGITVSYQDNSSFMQHDNSSFVDPLVSACNSNCSCMHSTYNPVCGTDQITYYSPCHAGCRSVYQSHPKTYKNCTCIIATEEGRAVHGQAVAGKCQGSCSTLPLFLLFFFFVIFFTFFCSIPALMATLRCVPDGQRSFALGLQWIVVRALGGIPGPIAFGSFIDRTCQLWQKDCGELGACHLYHNAAMSNSTLLLGITYKVRVELQRRWYKPVNLRAFSNLPCQRHPANNGPLSRHWAVPTHSSLAPRFGTSVTIT</sequence>
<keyword evidence="8" id="KW-0406">Ion transport</keyword>
<evidence type="ECO:0000256" key="6">
    <source>
        <dbReference type="ARBA" id="ARBA00023136"/>
    </source>
</evidence>
<feature type="transmembrane region" description="Helical" evidence="8">
    <location>
        <begin position="606"/>
        <end position="630"/>
    </location>
</feature>
<dbReference type="PANTHER" id="PTHR11388:SF100">
    <property type="entry name" value="SOLUTE CARRIER ORGANIC ANION TRANSPORTER FAMILY MEMBER 4A1"/>
    <property type="match status" value="1"/>
</dbReference>
<evidence type="ECO:0000256" key="2">
    <source>
        <dbReference type="ARBA" id="ARBA00009657"/>
    </source>
</evidence>
<feature type="transmembrane region" description="Helical" evidence="8">
    <location>
        <begin position="159"/>
        <end position="180"/>
    </location>
</feature>
<evidence type="ECO:0000256" key="1">
    <source>
        <dbReference type="ARBA" id="ARBA00004651"/>
    </source>
</evidence>
<dbReference type="Pfam" id="PF07648">
    <property type="entry name" value="Kazal_2"/>
    <property type="match status" value="1"/>
</dbReference>
<keyword evidence="3" id="KW-1003">Cell membrane</keyword>
<keyword evidence="12" id="KW-1185">Reference proteome</keyword>
<feature type="transmembrane region" description="Helical" evidence="8">
    <location>
        <begin position="289"/>
        <end position="313"/>
    </location>
</feature>